<dbReference type="Gene3D" id="1.10.10.10">
    <property type="entry name" value="Winged helix-like DNA-binding domain superfamily/Winged helix DNA-binding domain"/>
    <property type="match status" value="1"/>
</dbReference>
<dbReference type="InterPro" id="IPR041614">
    <property type="entry name" value="DprA_WH"/>
</dbReference>
<dbReference type="GeneID" id="10837506"/>
<dbReference type="EMBL" id="CP002779">
    <property type="protein sequence ID" value="AEH24616.1"/>
    <property type="molecule type" value="Genomic_DNA"/>
</dbReference>
<dbReference type="STRING" id="529709.PYCH_09310"/>
<keyword evidence="3" id="KW-1185">Reference proteome</keyword>
<feature type="domain" description="DprA winged helix" evidence="1">
    <location>
        <begin position="5"/>
        <end position="47"/>
    </location>
</feature>
<evidence type="ECO:0000313" key="3">
    <source>
        <dbReference type="Proteomes" id="UP000008386"/>
    </source>
</evidence>
<sequence>MGKLERLLDILKDEPRDVNDLARRLGVSREELEGMLKILEAMGYVEEVKAFSSCNSCPLRSICGGGCARTGARAFMLKKVK</sequence>
<dbReference type="eggNOG" id="arCOG04939">
    <property type="taxonomic scope" value="Archaea"/>
</dbReference>
<dbReference type="Pfam" id="PF17782">
    <property type="entry name" value="WHD_DprA"/>
    <property type="match status" value="1"/>
</dbReference>
<dbReference type="AlphaFoldDB" id="F8AEA5"/>
<dbReference type="RefSeq" id="WP_013905673.1">
    <property type="nucleotide sequence ID" value="NC_015680.1"/>
</dbReference>
<organism evidence="2 3">
    <name type="scientific">Pyrococcus yayanosii (strain CH1 / JCM 16557)</name>
    <dbReference type="NCBI Taxonomy" id="529709"/>
    <lineage>
        <taxon>Archaea</taxon>
        <taxon>Methanobacteriati</taxon>
        <taxon>Methanobacteriota</taxon>
        <taxon>Thermococci</taxon>
        <taxon>Thermococcales</taxon>
        <taxon>Thermococcaceae</taxon>
        <taxon>Pyrococcus</taxon>
    </lineage>
</organism>
<protein>
    <submittedName>
        <fullName evidence="2">LexA-related DNA-binding protein</fullName>
    </submittedName>
</protein>
<dbReference type="InterPro" id="IPR036390">
    <property type="entry name" value="WH_DNA-bd_sf"/>
</dbReference>
<dbReference type="OrthoDB" id="85694at2157"/>
<dbReference type="KEGG" id="pya:PYCH_09310"/>
<dbReference type="GO" id="GO:0003677">
    <property type="term" value="F:DNA binding"/>
    <property type="evidence" value="ECO:0007669"/>
    <property type="project" value="UniProtKB-KW"/>
</dbReference>
<dbReference type="SUPFAM" id="SSF46785">
    <property type="entry name" value="Winged helix' DNA-binding domain"/>
    <property type="match status" value="1"/>
</dbReference>
<gene>
    <name evidence="2" type="ordered locus">PYCH_09310</name>
</gene>
<dbReference type="InterPro" id="IPR036388">
    <property type="entry name" value="WH-like_DNA-bd_sf"/>
</dbReference>
<evidence type="ECO:0000313" key="2">
    <source>
        <dbReference type="EMBL" id="AEH24616.1"/>
    </source>
</evidence>
<dbReference type="Proteomes" id="UP000008386">
    <property type="component" value="Chromosome"/>
</dbReference>
<accession>F8AEA5</accession>
<keyword evidence="2" id="KW-0238">DNA-binding</keyword>
<name>F8AEA5_PYRYC</name>
<reference evidence="2 3" key="1">
    <citation type="journal article" date="2011" name="J. Bacteriol.">
        <title>Complete genome sequence of the obligate piezophilic hyperthermophilic archaeon Pyrococcus yayanosii CH1.</title>
        <authorList>
            <person name="Jun X."/>
            <person name="Lupeng L."/>
            <person name="Minjuan X."/>
            <person name="Oger P."/>
            <person name="Fengping W."/>
            <person name="Jebbar M."/>
            <person name="Xiang X."/>
        </authorList>
    </citation>
    <scope>NUCLEOTIDE SEQUENCE [LARGE SCALE GENOMIC DNA]</scope>
    <source>
        <strain evidence="3">CH1 / JCM 16557</strain>
    </source>
</reference>
<proteinExistence type="predicted"/>
<dbReference type="HOGENOM" id="CLU_2519959_0_0_2"/>
<evidence type="ECO:0000259" key="1">
    <source>
        <dbReference type="Pfam" id="PF17782"/>
    </source>
</evidence>